<proteinExistence type="predicted"/>
<dbReference type="GO" id="GO:0016746">
    <property type="term" value="F:acyltransferase activity"/>
    <property type="evidence" value="ECO:0007669"/>
    <property type="project" value="UniProtKB-KW"/>
</dbReference>
<dbReference type="GO" id="GO:0003714">
    <property type="term" value="F:transcription corepressor activity"/>
    <property type="evidence" value="ECO:0007669"/>
    <property type="project" value="InterPro"/>
</dbReference>
<organism evidence="2">
    <name type="scientific">Prunus dulcis</name>
    <name type="common">Almond</name>
    <name type="synonym">Amygdalus dulcis</name>
    <dbReference type="NCBI Taxonomy" id="3755"/>
    <lineage>
        <taxon>Eukaryota</taxon>
        <taxon>Viridiplantae</taxon>
        <taxon>Streptophyta</taxon>
        <taxon>Embryophyta</taxon>
        <taxon>Tracheophyta</taxon>
        <taxon>Spermatophyta</taxon>
        <taxon>Magnoliopsida</taxon>
        <taxon>eudicotyledons</taxon>
        <taxon>Gunneridae</taxon>
        <taxon>Pentapetalae</taxon>
        <taxon>rosids</taxon>
        <taxon>fabids</taxon>
        <taxon>Rosales</taxon>
        <taxon>Rosaceae</taxon>
        <taxon>Amygdaloideae</taxon>
        <taxon>Amygdaleae</taxon>
        <taxon>Prunus</taxon>
    </lineage>
</organism>
<dbReference type="AlphaFoldDB" id="A0A4Y1RHB6"/>
<keyword evidence="2" id="KW-0808">Transferase</keyword>
<keyword evidence="2" id="KW-0012">Acyltransferase</keyword>
<dbReference type="PANTHER" id="PTHR46309:SF5">
    <property type="entry name" value="GNAT FAMILY ACETYLTRANSFERASE"/>
    <property type="match status" value="1"/>
</dbReference>
<dbReference type="EMBL" id="AP019301">
    <property type="protein sequence ID" value="BBH03063.1"/>
    <property type="molecule type" value="Genomic_DNA"/>
</dbReference>
<accession>A0A4Y1RHB6</accession>
<dbReference type="InterPro" id="IPR042163">
    <property type="entry name" value="PHF12"/>
</dbReference>
<evidence type="ECO:0000259" key="1">
    <source>
        <dbReference type="Pfam" id="PF23209"/>
    </source>
</evidence>
<dbReference type="GO" id="GO:0005634">
    <property type="term" value="C:nucleus"/>
    <property type="evidence" value="ECO:0007669"/>
    <property type="project" value="TreeGrafter"/>
</dbReference>
<name>A0A4Y1RHB6_PRUDU</name>
<gene>
    <name evidence="2" type="ORF">Prudu_013823</name>
</gene>
<feature type="domain" description="Increased DNA methylation 1 C-terminal" evidence="1">
    <location>
        <begin position="2"/>
        <end position="65"/>
    </location>
</feature>
<evidence type="ECO:0000313" key="2">
    <source>
        <dbReference type="EMBL" id="BBH03063.1"/>
    </source>
</evidence>
<dbReference type="GO" id="GO:0006357">
    <property type="term" value="P:regulation of transcription by RNA polymerase II"/>
    <property type="evidence" value="ECO:0007669"/>
    <property type="project" value="TreeGrafter"/>
</dbReference>
<dbReference type="InterPro" id="IPR056511">
    <property type="entry name" value="IDM1_C"/>
</dbReference>
<reference evidence="2" key="1">
    <citation type="journal article" date="2019" name="Science">
        <title>Mutation of a bHLH transcription factor allowed almond domestication.</title>
        <authorList>
            <person name="Sanchez-Perez R."/>
            <person name="Pavan S."/>
            <person name="Mazzeo R."/>
            <person name="Moldovan C."/>
            <person name="Aiese Cigliano R."/>
            <person name="Del Cueto J."/>
            <person name="Ricciardi F."/>
            <person name="Lotti C."/>
            <person name="Ricciardi L."/>
            <person name="Dicenta F."/>
            <person name="Lopez-Marques R.L."/>
            <person name="Lindberg Moller B."/>
        </authorList>
    </citation>
    <scope>NUCLEOTIDE SEQUENCE</scope>
</reference>
<protein>
    <submittedName>
        <fullName evidence="2">Acyl-CoA N-acyltransferase with RING/FYVE/PHD-type zinc finger protein</fullName>
    </submittedName>
</protein>
<dbReference type="Pfam" id="PF23209">
    <property type="entry name" value="IDM1_C"/>
    <property type="match status" value="1"/>
</dbReference>
<sequence length="101" mass="11613">MTSNLGWLNFRGFYTAILEKNDEIIYAASIRIHGREMAEMPFVGTESKCTGQGFLRKLLVAIEPCHDQDNNLLKHIDVSRMLSGYRKACWQMKRKQTIYGG</sequence>
<dbReference type="PANTHER" id="PTHR46309">
    <property type="entry name" value="PHD FINGER PROTEIN 12"/>
    <property type="match status" value="1"/>
</dbReference>